<feature type="coiled-coil region" evidence="3">
    <location>
        <begin position="104"/>
        <end position="131"/>
    </location>
</feature>
<evidence type="ECO:0000256" key="1">
    <source>
        <dbReference type="ARBA" id="ARBA00023125"/>
    </source>
</evidence>
<keyword evidence="2" id="KW-0233">DNA recombination</keyword>
<organism evidence="6 7">
    <name type="scientific">Streptomyces anandii</name>
    <dbReference type="NCBI Taxonomy" id="285454"/>
    <lineage>
        <taxon>Bacteria</taxon>
        <taxon>Bacillati</taxon>
        <taxon>Actinomycetota</taxon>
        <taxon>Actinomycetes</taxon>
        <taxon>Kitasatosporales</taxon>
        <taxon>Streptomycetaceae</taxon>
        <taxon>Streptomyces</taxon>
    </lineage>
</organism>
<dbReference type="InterPro" id="IPR025161">
    <property type="entry name" value="IS402-like_dom"/>
</dbReference>
<dbReference type="Proteomes" id="UP001599756">
    <property type="component" value="Unassembled WGS sequence"/>
</dbReference>
<protein>
    <submittedName>
        <fullName evidence="6">Transposase</fullName>
    </submittedName>
</protein>
<keyword evidence="1" id="KW-0238">DNA-binding</keyword>
<proteinExistence type="predicted"/>
<dbReference type="EMBL" id="JBHYTS010000179">
    <property type="protein sequence ID" value="MFE1755964.1"/>
    <property type="molecule type" value="Genomic_DNA"/>
</dbReference>
<keyword evidence="3" id="KW-0175">Coiled coil</keyword>
<dbReference type="PANTHER" id="PTHR30461">
    <property type="entry name" value="DNA-INVERTASE FROM LAMBDOID PROPHAGE"/>
    <property type="match status" value="1"/>
</dbReference>
<dbReference type="RefSeq" id="WP_381843609.1">
    <property type="nucleotide sequence ID" value="NZ_JBHYTS010000179.1"/>
</dbReference>
<gene>
    <name evidence="6" type="ORF">ACFW88_36480</name>
</gene>
<reference evidence="6 7" key="1">
    <citation type="submission" date="2024-09" db="EMBL/GenBank/DDBJ databases">
        <title>The Natural Products Discovery Center: Release of the First 8490 Sequenced Strains for Exploring Actinobacteria Biosynthetic Diversity.</title>
        <authorList>
            <person name="Kalkreuter E."/>
            <person name="Kautsar S.A."/>
            <person name="Yang D."/>
            <person name="Bader C.D."/>
            <person name="Teijaro C.N."/>
            <person name="Fluegel L."/>
            <person name="Davis C.M."/>
            <person name="Simpson J.R."/>
            <person name="Lauterbach L."/>
            <person name="Steele A.D."/>
            <person name="Gui C."/>
            <person name="Meng S."/>
            <person name="Li G."/>
            <person name="Viehrig K."/>
            <person name="Ye F."/>
            <person name="Su P."/>
            <person name="Kiefer A.F."/>
            <person name="Nichols A."/>
            <person name="Cepeda A.J."/>
            <person name="Yan W."/>
            <person name="Fan B."/>
            <person name="Jiang Y."/>
            <person name="Adhikari A."/>
            <person name="Zheng C.-J."/>
            <person name="Schuster L."/>
            <person name="Cowan T.M."/>
            <person name="Smanski M.J."/>
            <person name="Chevrette M.G."/>
            <person name="De Carvalho L.P.S."/>
            <person name="Shen B."/>
        </authorList>
    </citation>
    <scope>NUCLEOTIDE SEQUENCE [LARGE SCALE GENOMIC DNA]</scope>
    <source>
        <strain evidence="6 7">NPDC059500</strain>
    </source>
</reference>
<accession>A0ABW6HH46</accession>
<dbReference type="Pfam" id="PF13408">
    <property type="entry name" value="Zn_ribbon_recom"/>
    <property type="match status" value="1"/>
</dbReference>
<evidence type="ECO:0000256" key="2">
    <source>
        <dbReference type="ARBA" id="ARBA00023172"/>
    </source>
</evidence>
<evidence type="ECO:0000313" key="7">
    <source>
        <dbReference type="Proteomes" id="UP001599756"/>
    </source>
</evidence>
<evidence type="ECO:0000259" key="5">
    <source>
        <dbReference type="Pfam" id="PF13408"/>
    </source>
</evidence>
<dbReference type="InterPro" id="IPR025827">
    <property type="entry name" value="Zn_ribbon_recom_dom"/>
</dbReference>
<comment type="caution">
    <text evidence="6">The sequence shown here is derived from an EMBL/GenBank/DDBJ whole genome shotgun (WGS) entry which is preliminary data.</text>
</comment>
<dbReference type="InterPro" id="IPR050639">
    <property type="entry name" value="SSR_resolvase"/>
</dbReference>
<sequence>MELALRKGGHSSRAAASDYPLTGRIIGGCGHHYVGAYRKTNDTRYYRCGGGNNGKGRATNCTDPYLTADDVETVVWKRIEALLNEPGAMAAATGGRPHLHPGDIDRQRERVARFEESLKEREEHLVRAETALVRVPGLDRVVRDAAVRQLTGEVRSARELLAMGREVLESQEAAQAAGRDARHHALLAGTKAAGVGHADLAALCGFLDIVVKPLGQVRKRSGVKCKVTAWHEGTGTLVPAEVPELDWAGVEELMAAHFTRRQFVRGAVDIRTQLNGALHRLRTGCLWDELPERYGPWQLAKDRQNTWFTKGFWPVLMPELVRRGGATPVQRE</sequence>
<evidence type="ECO:0000259" key="4">
    <source>
        <dbReference type="Pfam" id="PF13340"/>
    </source>
</evidence>
<evidence type="ECO:0000313" key="6">
    <source>
        <dbReference type="EMBL" id="MFE1755964.1"/>
    </source>
</evidence>
<evidence type="ECO:0000256" key="3">
    <source>
        <dbReference type="SAM" id="Coils"/>
    </source>
</evidence>
<feature type="non-terminal residue" evidence="6">
    <location>
        <position position="332"/>
    </location>
</feature>
<feature type="domain" description="Insertion element IS402-like" evidence="4">
    <location>
        <begin position="246"/>
        <end position="314"/>
    </location>
</feature>
<name>A0ABW6HH46_9ACTN</name>
<dbReference type="Pfam" id="PF13340">
    <property type="entry name" value="DUF4096"/>
    <property type="match status" value="1"/>
</dbReference>
<keyword evidence="7" id="KW-1185">Reference proteome</keyword>
<dbReference type="PANTHER" id="PTHR30461:SF2">
    <property type="entry name" value="SERINE RECOMBINASE PINE-RELATED"/>
    <property type="match status" value="1"/>
</dbReference>
<feature type="domain" description="Recombinase zinc beta ribbon" evidence="5">
    <location>
        <begin position="20"/>
        <end position="79"/>
    </location>
</feature>